<evidence type="ECO:0000313" key="4">
    <source>
        <dbReference type="Proteomes" id="UP001528040"/>
    </source>
</evidence>
<dbReference type="InterPro" id="IPR003715">
    <property type="entry name" value="Poly_export_N"/>
</dbReference>
<reference evidence="3 4" key="1">
    <citation type="submission" date="2023-01" db="EMBL/GenBank/DDBJ databases">
        <authorList>
            <person name="Yoon J.-W."/>
        </authorList>
    </citation>
    <scope>NUCLEOTIDE SEQUENCE [LARGE SCALE GENOMIC DNA]</scope>
    <source>
        <strain evidence="3 4">KMU-50</strain>
    </source>
</reference>
<feature type="domain" description="Polysaccharide export protein N-terminal" evidence="2">
    <location>
        <begin position="54"/>
        <end position="134"/>
    </location>
</feature>
<accession>A0ABT4W4I5</accession>
<proteinExistence type="predicted"/>
<dbReference type="Pfam" id="PF02563">
    <property type="entry name" value="Poly_export"/>
    <property type="match status" value="1"/>
</dbReference>
<keyword evidence="1" id="KW-0732">Signal</keyword>
<dbReference type="PANTHER" id="PTHR33619">
    <property type="entry name" value="POLYSACCHARIDE EXPORT PROTEIN GFCE-RELATED"/>
    <property type="match status" value="1"/>
</dbReference>
<sequence length="345" mass="37500">MQSEIVSAANSENPEIALYQVSRDSLSDIRSWPKTGHIDEFGWLRHQHRGLSNVITTGDRLNIVIWDSEEASLLSNGAESATQMSEVKVTPRGATYLPFAGEVQISGLTESEARERIQQKMSEVIPSAQVQLTVIKGNEGSVSILSGVTKPGNYPIENDHFTILNAVAIAGGPQHAIDNPQLRLIRAGKVYTESYVNLLENPDLDTILRGNDKLSVEADQRYFRSLGAASREAIIPFSKDTISALDAMSMIGGLSESRADPKGIMVLRQYQPEQVRLDGSGPSNARTVFVFDLTSADGLFSAGQFDIYSQDTVLVTETEITTASLALRLLAQLTGAAADVRTFTK</sequence>
<dbReference type="Gene3D" id="3.10.560.10">
    <property type="entry name" value="Outer membrane lipoprotein wza domain like"/>
    <property type="match status" value="2"/>
</dbReference>
<dbReference type="EMBL" id="JAQIIO010000010">
    <property type="protein sequence ID" value="MDA5095391.1"/>
    <property type="molecule type" value="Genomic_DNA"/>
</dbReference>
<dbReference type="RefSeq" id="WP_271055099.1">
    <property type="nucleotide sequence ID" value="NZ_JAQIIO010000010.1"/>
</dbReference>
<protein>
    <submittedName>
        <fullName evidence="3">Polysaccharide export protein</fullName>
    </submittedName>
</protein>
<dbReference type="Proteomes" id="UP001528040">
    <property type="component" value="Unassembled WGS sequence"/>
</dbReference>
<keyword evidence="4" id="KW-1185">Reference proteome</keyword>
<dbReference type="PANTHER" id="PTHR33619:SF3">
    <property type="entry name" value="POLYSACCHARIDE EXPORT PROTEIN GFCE-RELATED"/>
    <property type="match status" value="1"/>
</dbReference>
<organism evidence="3 4">
    <name type="scientific">Aliiroseovarius salicola</name>
    <dbReference type="NCBI Taxonomy" id="3009082"/>
    <lineage>
        <taxon>Bacteria</taxon>
        <taxon>Pseudomonadati</taxon>
        <taxon>Pseudomonadota</taxon>
        <taxon>Alphaproteobacteria</taxon>
        <taxon>Rhodobacterales</taxon>
        <taxon>Paracoccaceae</taxon>
        <taxon>Aliiroseovarius</taxon>
    </lineage>
</organism>
<dbReference type="InterPro" id="IPR049712">
    <property type="entry name" value="Poly_export"/>
</dbReference>
<comment type="caution">
    <text evidence="3">The sequence shown here is derived from an EMBL/GenBank/DDBJ whole genome shotgun (WGS) entry which is preliminary data.</text>
</comment>
<dbReference type="Gene3D" id="3.30.1950.10">
    <property type="entry name" value="wza like domain"/>
    <property type="match status" value="1"/>
</dbReference>
<evidence type="ECO:0000313" key="3">
    <source>
        <dbReference type="EMBL" id="MDA5095391.1"/>
    </source>
</evidence>
<evidence type="ECO:0000259" key="2">
    <source>
        <dbReference type="Pfam" id="PF02563"/>
    </source>
</evidence>
<evidence type="ECO:0000256" key="1">
    <source>
        <dbReference type="ARBA" id="ARBA00022729"/>
    </source>
</evidence>
<name>A0ABT4W4I5_9RHOB</name>
<gene>
    <name evidence="3" type="ORF">O2N63_14985</name>
</gene>